<evidence type="ECO:0000256" key="5">
    <source>
        <dbReference type="ARBA" id="ARBA00022741"/>
    </source>
</evidence>
<evidence type="ECO:0000313" key="10">
    <source>
        <dbReference type="EMBL" id="CUN95522.1"/>
    </source>
</evidence>
<evidence type="ECO:0000313" key="12">
    <source>
        <dbReference type="Proteomes" id="UP000095651"/>
    </source>
</evidence>
<organism evidence="10 12">
    <name type="scientific">Hungatella hathewayi</name>
    <dbReference type="NCBI Taxonomy" id="154046"/>
    <lineage>
        <taxon>Bacteria</taxon>
        <taxon>Bacillati</taxon>
        <taxon>Bacillota</taxon>
        <taxon>Clostridia</taxon>
        <taxon>Lachnospirales</taxon>
        <taxon>Lachnospiraceae</taxon>
        <taxon>Hungatella</taxon>
    </lineage>
</organism>
<dbReference type="GO" id="GO:0016887">
    <property type="term" value="F:ATP hydrolysis activity"/>
    <property type="evidence" value="ECO:0007669"/>
    <property type="project" value="InterPro"/>
</dbReference>
<proteinExistence type="predicted"/>
<dbReference type="CDD" id="cd03215">
    <property type="entry name" value="ABC_Carb_Monos_II"/>
    <property type="match status" value="1"/>
</dbReference>
<keyword evidence="7" id="KW-1278">Translocase</keyword>
<keyword evidence="5" id="KW-0547">Nucleotide-binding</keyword>
<sequence>MEYAIELKELTKRFNQFTANDKISFSVKKGEIHALAGENGAGKTTLMNMIYGLYTPTSGELWINGELVKFTSSRDSIAKGIGMVHQHFMLVPGLTVAENIIAGQETGSALKLDRKTAEKQIAELSDQYGLKIDPAVKVSDLSVTMQQRVEILKVLYRRAEILIFDEPTAVLTPQEIDEFCEILLKLKQQGKTILFISHKLNEVMKISDQVTVIRLGKVIGTVKTGETTPEELTRMMVGRDISLGGGARKEMTSPKEILNIDHVSYKNSKNIKKVDDLSLSVKAGEILGIAGVDGNGQEELVEMICGLRNMDEGDIRLDGESIKNHSTGMVQDMGIGYIPEDRHKDGLVLDFSIAENVILGQHRKPLFAKHGLIMKKKEIADTAESLREQFDIRCSGVDSAASTLSGGNQQKIVIARAIFRGPKAILAVQPTRGLDVGAIEYIHKALVEQRNQGKAVLLLSLELDEILSLSDRIAVIHKGKIVGIVDAHKTTREELGLMMLGHVTGKEKEA</sequence>
<feature type="domain" description="ABC transporter" evidence="9">
    <location>
        <begin position="258"/>
        <end position="503"/>
    </location>
</feature>
<evidence type="ECO:0000256" key="1">
    <source>
        <dbReference type="ARBA" id="ARBA00004202"/>
    </source>
</evidence>
<dbReference type="EMBL" id="CYZE01000003">
    <property type="protein sequence ID" value="CUN95522.1"/>
    <property type="molecule type" value="Genomic_DNA"/>
</dbReference>
<dbReference type="SMART" id="SM00382">
    <property type="entry name" value="AAA"/>
    <property type="match status" value="2"/>
</dbReference>
<evidence type="ECO:0000256" key="6">
    <source>
        <dbReference type="ARBA" id="ARBA00022840"/>
    </source>
</evidence>
<dbReference type="SUPFAM" id="SSF52540">
    <property type="entry name" value="P-loop containing nucleoside triphosphate hydrolases"/>
    <property type="match status" value="2"/>
</dbReference>
<dbReference type="PROSITE" id="PS50893">
    <property type="entry name" value="ABC_TRANSPORTER_2"/>
    <property type="match status" value="2"/>
</dbReference>
<dbReference type="PROSITE" id="PS00211">
    <property type="entry name" value="ABC_TRANSPORTER_1"/>
    <property type="match status" value="1"/>
</dbReference>
<dbReference type="RefSeq" id="WP_055653894.1">
    <property type="nucleotide sequence ID" value="NZ_CABIXC010000003.1"/>
</dbReference>
<dbReference type="FunFam" id="3.40.50.300:FF:000127">
    <property type="entry name" value="Ribose import ATP-binding protein RbsA"/>
    <property type="match status" value="1"/>
</dbReference>
<dbReference type="Proteomes" id="UP000261257">
    <property type="component" value="Unassembled WGS sequence"/>
</dbReference>
<dbReference type="GO" id="GO:0005524">
    <property type="term" value="F:ATP binding"/>
    <property type="evidence" value="ECO:0007669"/>
    <property type="project" value="UniProtKB-KW"/>
</dbReference>
<dbReference type="AlphaFoldDB" id="A0A174B3Q3"/>
<feature type="domain" description="ABC transporter" evidence="9">
    <location>
        <begin position="5"/>
        <end position="240"/>
    </location>
</feature>
<evidence type="ECO:0000256" key="4">
    <source>
        <dbReference type="ARBA" id="ARBA00022737"/>
    </source>
</evidence>
<evidence type="ECO:0000256" key="8">
    <source>
        <dbReference type="ARBA" id="ARBA00023136"/>
    </source>
</evidence>
<keyword evidence="10" id="KW-0378">Hydrolase</keyword>
<dbReference type="EC" id="3.6.3.17" evidence="10"/>
<evidence type="ECO:0000313" key="13">
    <source>
        <dbReference type="Proteomes" id="UP000261257"/>
    </source>
</evidence>
<dbReference type="Pfam" id="PF00005">
    <property type="entry name" value="ABC_tran"/>
    <property type="match status" value="2"/>
</dbReference>
<evidence type="ECO:0000259" key="9">
    <source>
        <dbReference type="PROSITE" id="PS50893"/>
    </source>
</evidence>
<evidence type="ECO:0000256" key="7">
    <source>
        <dbReference type="ARBA" id="ARBA00022967"/>
    </source>
</evidence>
<dbReference type="InterPro" id="IPR003593">
    <property type="entry name" value="AAA+_ATPase"/>
</dbReference>
<evidence type="ECO:0000313" key="11">
    <source>
        <dbReference type="EMBL" id="RGM01840.1"/>
    </source>
</evidence>
<dbReference type="InterPro" id="IPR003439">
    <property type="entry name" value="ABC_transporter-like_ATP-bd"/>
</dbReference>
<gene>
    <name evidence="10" type="primary">xylG_1</name>
    <name evidence="11" type="ORF">DXC39_18220</name>
    <name evidence="10" type="ORF">ERS852407_01475</name>
</gene>
<name>A0A174B3Q3_9FIRM</name>
<dbReference type="InterPro" id="IPR017871">
    <property type="entry name" value="ABC_transporter-like_CS"/>
</dbReference>
<comment type="subcellular location">
    <subcellularLocation>
        <location evidence="1">Cell membrane</location>
        <topology evidence="1">Peripheral membrane protein</topology>
    </subcellularLocation>
</comment>
<reference evidence="10 12" key="1">
    <citation type="submission" date="2015-09" db="EMBL/GenBank/DDBJ databases">
        <authorList>
            <consortium name="Pathogen Informatics"/>
        </authorList>
    </citation>
    <scope>NUCLEOTIDE SEQUENCE [LARGE SCALE GENOMIC DNA]</scope>
    <source>
        <strain evidence="10 12">2789STDY5608850</strain>
    </source>
</reference>
<keyword evidence="3" id="KW-1003">Cell membrane</keyword>
<keyword evidence="4" id="KW-0677">Repeat</keyword>
<dbReference type="PANTHER" id="PTHR43790">
    <property type="entry name" value="CARBOHYDRATE TRANSPORT ATP-BINDING PROTEIN MG119-RELATED"/>
    <property type="match status" value="1"/>
</dbReference>
<dbReference type="CDD" id="cd03216">
    <property type="entry name" value="ABC_Carb_Monos_I"/>
    <property type="match status" value="1"/>
</dbReference>
<dbReference type="InterPro" id="IPR050107">
    <property type="entry name" value="ABC_carbohydrate_import_ATPase"/>
</dbReference>
<reference evidence="11 13" key="2">
    <citation type="submission" date="2018-08" db="EMBL/GenBank/DDBJ databases">
        <title>A genome reference for cultivated species of the human gut microbiota.</title>
        <authorList>
            <person name="Zou Y."/>
            <person name="Xue W."/>
            <person name="Luo G."/>
        </authorList>
    </citation>
    <scope>NUCLEOTIDE SEQUENCE [LARGE SCALE GENOMIC DNA]</scope>
    <source>
        <strain evidence="11 13">TF05-11AC</strain>
    </source>
</reference>
<dbReference type="EMBL" id="QSSQ01000020">
    <property type="protein sequence ID" value="RGM01840.1"/>
    <property type="molecule type" value="Genomic_DNA"/>
</dbReference>
<accession>A0A174B3Q3</accession>
<evidence type="ECO:0000256" key="3">
    <source>
        <dbReference type="ARBA" id="ARBA00022475"/>
    </source>
</evidence>
<keyword evidence="6 11" id="KW-0067">ATP-binding</keyword>
<dbReference type="Gene3D" id="3.40.50.300">
    <property type="entry name" value="P-loop containing nucleotide triphosphate hydrolases"/>
    <property type="match status" value="2"/>
</dbReference>
<dbReference type="GO" id="GO:0005886">
    <property type="term" value="C:plasma membrane"/>
    <property type="evidence" value="ECO:0007669"/>
    <property type="project" value="UniProtKB-SubCell"/>
</dbReference>
<dbReference type="Proteomes" id="UP000095651">
    <property type="component" value="Unassembled WGS sequence"/>
</dbReference>
<dbReference type="InterPro" id="IPR027417">
    <property type="entry name" value="P-loop_NTPase"/>
</dbReference>
<keyword evidence="2" id="KW-0813">Transport</keyword>
<evidence type="ECO:0000256" key="2">
    <source>
        <dbReference type="ARBA" id="ARBA00022448"/>
    </source>
</evidence>
<protein>
    <submittedName>
        <fullName evidence="10 11">ABC transporter</fullName>
        <ecNumber evidence="10">3.6.3.17</ecNumber>
    </submittedName>
</protein>
<dbReference type="PANTHER" id="PTHR43790:SF4">
    <property type="entry name" value="GUANOSINE IMPORT ATP-BINDING PROTEIN NUPO"/>
    <property type="match status" value="1"/>
</dbReference>
<keyword evidence="8" id="KW-0472">Membrane</keyword>